<proteinExistence type="predicted"/>
<dbReference type="OrthoDB" id="202825at2759"/>
<dbReference type="GO" id="GO:0016874">
    <property type="term" value="F:ligase activity"/>
    <property type="evidence" value="ECO:0007669"/>
    <property type="project" value="UniProtKB-KW"/>
</dbReference>
<feature type="compositionally biased region" description="Basic and acidic residues" evidence="1">
    <location>
        <begin position="10"/>
        <end position="47"/>
    </location>
</feature>
<comment type="caution">
    <text evidence="2">The sequence shown here is derived from an EMBL/GenBank/DDBJ whole genome shotgun (WGS) entry which is preliminary data.</text>
</comment>
<feature type="region of interest" description="Disordered" evidence="1">
    <location>
        <begin position="1"/>
        <end position="70"/>
    </location>
</feature>
<dbReference type="PANTHER" id="PTHR47664">
    <property type="entry name" value="NLPC_P60 DOMAIN-CONTAINING PROTEIN"/>
    <property type="match status" value="1"/>
</dbReference>
<dbReference type="Gene3D" id="3.90.1720.10">
    <property type="entry name" value="endopeptidase domain like (from Nostoc punctiforme)"/>
    <property type="match status" value="1"/>
</dbReference>
<protein>
    <submittedName>
        <fullName evidence="2">Protein-glycine ligase, elongating</fullName>
    </submittedName>
</protein>
<dbReference type="PANTHER" id="PTHR47664:SF1">
    <property type="entry name" value="CHROMOSOME UNDETERMINED SCAFFOLD_14, WHOLE GENOME SHOTGUN SEQUENCE"/>
    <property type="match status" value="1"/>
</dbReference>
<gene>
    <name evidence="2" type="primary">TTLL10_2</name>
    <name evidence="2" type="ORF">OS493_006510</name>
</gene>
<evidence type="ECO:0000313" key="2">
    <source>
        <dbReference type="EMBL" id="KAJ7393526.1"/>
    </source>
</evidence>
<sequence>MTRSPFSELRVNKMEEGKRRNAKESKLSGADKMDKTKRDESLQEAFKKFRKERQKAIRQSKQVSEETTKWRADPVRMNNLRMKFLEQCKQYFGVPYAKKYQQPGTAEFNAPFFLDCCGLIRKVLRDLKEDFGLKLVHGIKPTCLIHFL</sequence>
<feature type="compositionally biased region" description="Basic residues" evidence="1">
    <location>
        <begin position="48"/>
        <end position="58"/>
    </location>
</feature>
<dbReference type="Proteomes" id="UP001163046">
    <property type="component" value="Unassembled WGS sequence"/>
</dbReference>
<evidence type="ECO:0000313" key="3">
    <source>
        <dbReference type="Proteomes" id="UP001163046"/>
    </source>
</evidence>
<dbReference type="EMBL" id="MU825398">
    <property type="protein sequence ID" value="KAJ7393526.1"/>
    <property type="molecule type" value="Genomic_DNA"/>
</dbReference>
<name>A0A9X0A508_9CNID</name>
<organism evidence="2 3">
    <name type="scientific">Desmophyllum pertusum</name>
    <dbReference type="NCBI Taxonomy" id="174260"/>
    <lineage>
        <taxon>Eukaryota</taxon>
        <taxon>Metazoa</taxon>
        <taxon>Cnidaria</taxon>
        <taxon>Anthozoa</taxon>
        <taxon>Hexacorallia</taxon>
        <taxon>Scleractinia</taxon>
        <taxon>Caryophylliina</taxon>
        <taxon>Caryophylliidae</taxon>
        <taxon>Desmophyllum</taxon>
    </lineage>
</organism>
<accession>A0A9X0A508</accession>
<keyword evidence="3" id="KW-1185">Reference proteome</keyword>
<keyword evidence="2" id="KW-0436">Ligase</keyword>
<reference evidence="2" key="1">
    <citation type="submission" date="2023-01" db="EMBL/GenBank/DDBJ databases">
        <title>Genome assembly of the deep-sea coral Lophelia pertusa.</title>
        <authorList>
            <person name="Herrera S."/>
            <person name="Cordes E."/>
        </authorList>
    </citation>
    <scope>NUCLEOTIDE SEQUENCE</scope>
    <source>
        <strain evidence="2">USNM1676648</strain>
        <tissue evidence="2">Polyp</tissue>
    </source>
</reference>
<evidence type="ECO:0000256" key="1">
    <source>
        <dbReference type="SAM" id="MobiDB-lite"/>
    </source>
</evidence>
<dbReference type="AlphaFoldDB" id="A0A9X0A508"/>